<gene>
    <name evidence="1" type="ORF">V5J35_004270</name>
</gene>
<reference evidence="1 2" key="1">
    <citation type="submission" date="2024-06" db="EMBL/GenBank/DDBJ databases">
        <title>Genomic Encyclopedia of Type Strains, Phase V (KMG-V): Genome sequencing to study the core and pangenomes of soil and plant-associated prokaryotes.</title>
        <authorList>
            <person name="Whitman W."/>
        </authorList>
    </citation>
    <scope>NUCLEOTIDE SEQUENCE [LARGE SCALE GENOMIC DNA]</scope>
    <source>
        <strain evidence="1 2">NE40</strain>
    </source>
</reference>
<proteinExistence type="predicted"/>
<dbReference type="EMBL" id="JBEWTB010000002">
    <property type="protein sequence ID" value="MET4759078.1"/>
    <property type="molecule type" value="Genomic_DNA"/>
</dbReference>
<name>A0ABV2SMU7_9GAMM</name>
<protein>
    <recommendedName>
        <fullName evidence="3">Transposase</fullName>
    </recommendedName>
</protein>
<organism evidence="1 2">
    <name type="scientific">Endozoicomonas lisbonensis</name>
    <dbReference type="NCBI Taxonomy" id="3120522"/>
    <lineage>
        <taxon>Bacteria</taxon>
        <taxon>Pseudomonadati</taxon>
        <taxon>Pseudomonadota</taxon>
        <taxon>Gammaproteobacteria</taxon>
        <taxon>Oceanospirillales</taxon>
        <taxon>Endozoicomonadaceae</taxon>
        <taxon>Endozoicomonas</taxon>
    </lineage>
</organism>
<evidence type="ECO:0000313" key="1">
    <source>
        <dbReference type="EMBL" id="MET4759078.1"/>
    </source>
</evidence>
<dbReference type="Proteomes" id="UP001549366">
    <property type="component" value="Unassembled WGS sequence"/>
</dbReference>
<evidence type="ECO:0000313" key="2">
    <source>
        <dbReference type="Proteomes" id="UP001549366"/>
    </source>
</evidence>
<comment type="caution">
    <text evidence="1">The sequence shown here is derived from an EMBL/GenBank/DDBJ whole genome shotgun (WGS) entry which is preliminary data.</text>
</comment>
<dbReference type="RefSeq" id="WP_354009104.1">
    <property type="nucleotide sequence ID" value="NZ_JBEWTA010000001.1"/>
</dbReference>
<keyword evidence="2" id="KW-1185">Reference proteome</keyword>
<accession>A0ABV2SMU7</accession>
<sequence>MWFTRRKRTNILSMIDSNSRRVLKEITSGVAGKNLRAACHELRWRDLNNCNWHYGTETSERQALLTKDQLKLVHKIAFEHGVTPSSVLSAAAS</sequence>
<evidence type="ECO:0008006" key="3">
    <source>
        <dbReference type="Google" id="ProtNLM"/>
    </source>
</evidence>